<dbReference type="PANTHER" id="PTHR44845:SF6">
    <property type="entry name" value="BETA-ALANINE-ACTIVATING ENZYME"/>
    <property type="match status" value="1"/>
</dbReference>
<feature type="domain" description="Carrier" evidence="4">
    <location>
        <begin position="545"/>
        <end position="590"/>
    </location>
</feature>
<dbReference type="InterPro" id="IPR009081">
    <property type="entry name" value="PP-bd_ACP"/>
</dbReference>
<dbReference type="Gene3D" id="3.40.50.1820">
    <property type="entry name" value="alpha/beta hydrolase"/>
    <property type="match status" value="1"/>
</dbReference>
<dbReference type="Pfam" id="PF00550">
    <property type="entry name" value="PP-binding"/>
    <property type="match status" value="1"/>
</dbReference>
<dbReference type="RefSeq" id="WP_105730279.1">
    <property type="nucleotide sequence ID" value="NZ_PVLR01000036.1"/>
</dbReference>
<accession>A0A2S9KCU5</accession>
<dbReference type="SUPFAM" id="SSF53474">
    <property type="entry name" value="alpha/beta-Hydrolases"/>
    <property type="match status" value="1"/>
</dbReference>
<evidence type="ECO:0000313" key="5">
    <source>
        <dbReference type="EMBL" id="PRD68222.1"/>
    </source>
</evidence>
<evidence type="ECO:0000313" key="6">
    <source>
        <dbReference type="Proteomes" id="UP000238326"/>
    </source>
</evidence>
<dbReference type="InterPro" id="IPR000873">
    <property type="entry name" value="AMP-dep_synth/lig_dom"/>
</dbReference>
<keyword evidence="1" id="KW-0596">Phosphopantetheine</keyword>
<dbReference type="InterPro" id="IPR029058">
    <property type="entry name" value="AB_hydrolase_fold"/>
</dbReference>
<dbReference type="InterPro" id="IPR020845">
    <property type="entry name" value="AMP-binding_CS"/>
</dbReference>
<dbReference type="Proteomes" id="UP000238326">
    <property type="component" value="Unassembled WGS sequence"/>
</dbReference>
<dbReference type="PROSITE" id="PS00455">
    <property type="entry name" value="AMP_BINDING"/>
    <property type="match status" value="1"/>
</dbReference>
<dbReference type="Gene3D" id="3.30.300.30">
    <property type="match status" value="1"/>
</dbReference>
<reference evidence="5 6" key="1">
    <citation type="submission" date="2018-03" db="EMBL/GenBank/DDBJ databases">
        <title>Comparative genomics illustrates the genes involved in a hyperalkaliphilic mechanisms of Serpentinomonas isolated from highly-alkaline calcium-rich serpentinized springs.</title>
        <authorList>
            <person name="Suzuki S."/>
            <person name="Ishii S."/>
            <person name="Walworth N."/>
            <person name="Bird L."/>
            <person name="Kuenen J.G."/>
            <person name="Nealson K.H."/>
        </authorList>
    </citation>
    <scope>NUCLEOTIDE SEQUENCE [LARGE SCALE GENOMIC DNA]</scope>
    <source>
        <strain evidence="5 6">83</strain>
    </source>
</reference>
<feature type="domain" description="AMP-dependent synthetase/ligase" evidence="3">
    <location>
        <begin position="29"/>
        <end position="368"/>
    </location>
</feature>
<dbReference type="Gene3D" id="3.40.50.12780">
    <property type="entry name" value="N-terminal domain of ligase-like"/>
    <property type="match status" value="1"/>
</dbReference>
<dbReference type="InterPro" id="IPR042099">
    <property type="entry name" value="ANL_N_sf"/>
</dbReference>
<proteinExistence type="predicted"/>
<evidence type="ECO:0000256" key="2">
    <source>
        <dbReference type="ARBA" id="ARBA00022553"/>
    </source>
</evidence>
<dbReference type="EMBL" id="PVLR01000036">
    <property type="protein sequence ID" value="PRD68222.1"/>
    <property type="molecule type" value="Genomic_DNA"/>
</dbReference>
<dbReference type="PANTHER" id="PTHR44845">
    <property type="entry name" value="CARRIER DOMAIN-CONTAINING PROTEIN"/>
    <property type="match status" value="1"/>
</dbReference>
<protein>
    <recommendedName>
        <fullName evidence="7">Carrier domain-containing protein</fullName>
    </recommendedName>
</protein>
<dbReference type="SUPFAM" id="SSF56801">
    <property type="entry name" value="Acetyl-CoA synthetase-like"/>
    <property type="match status" value="1"/>
</dbReference>
<comment type="caution">
    <text evidence="5">The sequence shown here is derived from an EMBL/GenBank/DDBJ whole genome shotgun (WGS) entry which is preliminary data.</text>
</comment>
<dbReference type="InterPro" id="IPR045851">
    <property type="entry name" value="AMP-bd_C_sf"/>
</dbReference>
<dbReference type="Pfam" id="PF00501">
    <property type="entry name" value="AMP-binding"/>
    <property type="match status" value="1"/>
</dbReference>
<keyword evidence="6" id="KW-1185">Reference proteome</keyword>
<dbReference type="InterPro" id="IPR036736">
    <property type="entry name" value="ACP-like_sf"/>
</dbReference>
<gene>
    <name evidence="5" type="ORF">C6P61_12635</name>
</gene>
<dbReference type="Gene3D" id="1.10.1200.10">
    <property type="entry name" value="ACP-like"/>
    <property type="match status" value="1"/>
</dbReference>
<evidence type="ECO:0000256" key="1">
    <source>
        <dbReference type="ARBA" id="ARBA00022450"/>
    </source>
</evidence>
<dbReference type="OrthoDB" id="6297021at2"/>
<sequence length="974" mass="105479">MQENLVWHETPFAKPDADRVHEALPLALARACRLWPEQTAVLHETQHFSFQDLACRAAGLAQEIQASGSAPGPVALLQSVGFDAVAAWFACAMAGRPFLLLEPGHPPHRLLELIESAACTLLLCDGLTLTGLPSGLAVRTMVSDGRSSELNLGEVLGAEEPAMIFPTSGSTGSPKLVTYSAATLQAKVQASIALMQVPLGARVLIAGSHGNYGFLHHAMVFLLSGGTLCLADIKKWGFSAASDAILRLEARHVRFTPSMFRNFAILPDARDILGCLDAVRFSGEPLLTSDLELARKVLNPNCLIQNVYGSTESALFICHCDDTEPVGATVPMGQIYPFSAYALRPIDEGSTDTDTGELLIRSSYQALGDWKLGGIDSERFPLFAPGSPERLYATGDLVRRLPDGQLLHMGRIGRMAKIRGQRVYLSEVENHLRSIPGVTGAAVIEHKESGNSQLYGFITRNEICHEDPRKWLAHRLPDFMVPVGIEVIETIPLLAGGKVDYKALTTRIPRHEAINGDKHEGKNAYEHLCHLWDVVLWPGAHQHPSDFVALGGDSLKLMQLMLHVEKSFKKSFSVDEFLVDASLYHLARLIGIDNPAPVTEKHQGLRFRLVWPSSTASKGVALAVPGWGGSAIAVPFARAGLFSGHDLWAADISLPGGNILQGNSWWKTAIEIANQIKAGALPRPRIIFGYSAGGSVAWLVGRLLAAAGCAPDYVLMSDSSPLHRLPAYGHRDLRRLLAASPAERMPAVIHVRRTCLAQLEIGRGNAHAWMPEDNLQFTFDIPTVDHSEMSRSEVLALAAPAVESYLSEISPASRQATSSSTPQTVGAEIYQMLHQAACGNISQLNKLVKHPDLGKGHLGALLQLTLRDCRTEPASTLVSELLLQHPDSLILQLAKSRLRRQPSGLCPGFSPFGRLRSVAALERMLAAHHMAFSNISGTGPNSGLSPLNLAHLFVDLVKAVVNARSSRLSKRSTR</sequence>
<dbReference type="AlphaFoldDB" id="A0A2S9KCU5"/>
<evidence type="ECO:0000259" key="4">
    <source>
        <dbReference type="Pfam" id="PF00550"/>
    </source>
</evidence>
<keyword evidence="2" id="KW-0597">Phosphoprotein</keyword>
<name>A0A2S9KCU5_9BURK</name>
<evidence type="ECO:0000259" key="3">
    <source>
        <dbReference type="Pfam" id="PF00501"/>
    </source>
</evidence>
<organism evidence="5 6">
    <name type="scientific">Malikia spinosa</name>
    <dbReference type="NCBI Taxonomy" id="86180"/>
    <lineage>
        <taxon>Bacteria</taxon>
        <taxon>Pseudomonadati</taxon>
        <taxon>Pseudomonadota</taxon>
        <taxon>Betaproteobacteria</taxon>
        <taxon>Burkholderiales</taxon>
        <taxon>Comamonadaceae</taxon>
        <taxon>Malikia</taxon>
    </lineage>
</organism>
<evidence type="ECO:0008006" key="7">
    <source>
        <dbReference type="Google" id="ProtNLM"/>
    </source>
</evidence>